<dbReference type="InterPro" id="IPR046335">
    <property type="entry name" value="LacI/GalR-like_sensor"/>
</dbReference>
<dbReference type="GO" id="GO:0003700">
    <property type="term" value="F:DNA-binding transcription factor activity"/>
    <property type="evidence" value="ECO:0007669"/>
    <property type="project" value="TreeGrafter"/>
</dbReference>
<gene>
    <name evidence="5" type="primary">lacI</name>
    <name evidence="5" type="ORF">LWHH1689_0103</name>
</gene>
<protein>
    <submittedName>
        <fullName evidence="5">LacI family transcription regulator</fullName>
    </submittedName>
</protein>
<dbReference type="Proteomes" id="UP000244369">
    <property type="component" value="Chromosome"/>
</dbReference>
<organism evidence="5 6">
    <name type="scientific">Limosilactobacillus reuteri</name>
    <name type="common">Lactobacillus reuteri</name>
    <dbReference type="NCBI Taxonomy" id="1598"/>
    <lineage>
        <taxon>Bacteria</taxon>
        <taxon>Bacillati</taxon>
        <taxon>Bacillota</taxon>
        <taxon>Bacilli</taxon>
        <taxon>Lactobacillales</taxon>
        <taxon>Lactobacillaceae</taxon>
        <taxon>Limosilactobacillus</taxon>
    </lineage>
</organism>
<evidence type="ECO:0000256" key="1">
    <source>
        <dbReference type="ARBA" id="ARBA00023015"/>
    </source>
</evidence>
<dbReference type="InterPro" id="IPR010982">
    <property type="entry name" value="Lambda_DNA-bd_dom_sf"/>
</dbReference>
<evidence type="ECO:0000313" key="6">
    <source>
        <dbReference type="Proteomes" id="UP000244369"/>
    </source>
</evidence>
<dbReference type="CDD" id="cd01392">
    <property type="entry name" value="HTH_LacI"/>
    <property type="match status" value="1"/>
</dbReference>
<evidence type="ECO:0000256" key="2">
    <source>
        <dbReference type="ARBA" id="ARBA00023125"/>
    </source>
</evidence>
<dbReference type="PROSITE" id="PS00356">
    <property type="entry name" value="HTH_LACI_1"/>
    <property type="match status" value="1"/>
</dbReference>
<dbReference type="SUPFAM" id="SSF47413">
    <property type="entry name" value="lambda repressor-like DNA-binding domains"/>
    <property type="match status" value="1"/>
</dbReference>
<sequence>MKPTIKDIAQRAHVSTATVSRVLSKKAKSYRPETAAKIEAIAKDLGYKKNLAAAELAANSSMLIAVILNNTQTNFSNDIIAAIQAETDKAGYQMFILYAGNHDARLLNQAISVALERHVAGILLVATSLDEQAARTLRESSTPCRLVSVYDEADPRYTGFKFTSSNNEKIGYLATNYLIERGHSRIGLAGIDRSSTGKQRLHGYQRAMTEHGLIPRMDSVEYGDYSFGPQQNMLKTLMNKDLDAIITASNMVAVGMIREAHLLGLNIPKDLSFISIDGTFLCDITIPTITSVTQDFYQMGLIAVRSLLNDDDSQFISIHITPRNSVRLLGKKEISLLYYSCKRLHKLKLQLFYTFFR</sequence>
<evidence type="ECO:0000313" key="5">
    <source>
        <dbReference type="EMBL" id="AWD61469.1"/>
    </source>
</evidence>
<dbReference type="InterPro" id="IPR000843">
    <property type="entry name" value="HTH_LacI"/>
</dbReference>
<reference evidence="5 6" key="1">
    <citation type="submission" date="2018-03" db="EMBL/GenBank/DDBJ databases">
        <title>Complete Genome Sequence of the Chinese traditional Highland Barley wine Isolate Lactobacillus reuteri WHH1689.</title>
        <authorList>
            <person name="Chen S."/>
            <person name="Chen L."/>
            <person name="Chen L."/>
            <person name="Li Y."/>
        </authorList>
    </citation>
    <scope>NUCLEOTIDE SEQUENCE [LARGE SCALE GENOMIC DNA]</scope>
    <source>
        <strain evidence="5 6">WHH1689</strain>
    </source>
</reference>
<dbReference type="PROSITE" id="PS50932">
    <property type="entry name" value="HTH_LACI_2"/>
    <property type="match status" value="1"/>
</dbReference>
<keyword evidence="3" id="KW-0804">Transcription</keyword>
<evidence type="ECO:0000259" key="4">
    <source>
        <dbReference type="PROSITE" id="PS50932"/>
    </source>
</evidence>
<dbReference type="AlphaFoldDB" id="A0A2S1ENS7"/>
<dbReference type="GO" id="GO:0000976">
    <property type="term" value="F:transcription cis-regulatory region binding"/>
    <property type="evidence" value="ECO:0007669"/>
    <property type="project" value="TreeGrafter"/>
</dbReference>
<dbReference type="CDD" id="cd06267">
    <property type="entry name" value="PBP1_LacI_sugar_binding-like"/>
    <property type="match status" value="1"/>
</dbReference>
<dbReference type="EMBL" id="CP027805">
    <property type="protein sequence ID" value="AWD61469.1"/>
    <property type="molecule type" value="Genomic_DNA"/>
</dbReference>
<keyword evidence="1" id="KW-0805">Transcription regulation</keyword>
<dbReference type="PANTHER" id="PTHR30146">
    <property type="entry name" value="LACI-RELATED TRANSCRIPTIONAL REPRESSOR"/>
    <property type="match status" value="1"/>
</dbReference>
<proteinExistence type="predicted"/>
<evidence type="ECO:0000256" key="3">
    <source>
        <dbReference type="ARBA" id="ARBA00023163"/>
    </source>
</evidence>
<keyword evidence="2" id="KW-0238">DNA-binding</keyword>
<dbReference type="Pfam" id="PF13377">
    <property type="entry name" value="Peripla_BP_3"/>
    <property type="match status" value="1"/>
</dbReference>
<dbReference type="Gene3D" id="3.40.50.2300">
    <property type="match status" value="2"/>
</dbReference>
<dbReference type="Gene3D" id="1.10.260.40">
    <property type="entry name" value="lambda repressor-like DNA-binding domains"/>
    <property type="match status" value="1"/>
</dbReference>
<dbReference type="Pfam" id="PF00356">
    <property type="entry name" value="LacI"/>
    <property type="match status" value="1"/>
</dbReference>
<feature type="domain" description="HTH lacI-type" evidence="4">
    <location>
        <begin position="3"/>
        <end position="58"/>
    </location>
</feature>
<name>A0A2S1ENS7_LIMRT</name>
<dbReference type="SUPFAM" id="SSF53822">
    <property type="entry name" value="Periplasmic binding protein-like I"/>
    <property type="match status" value="1"/>
</dbReference>
<dbReference type="SMART" id="SM00354">
    <property type="entry name" value="HTH_LACI"/>
    <property type="match status" value="1"/>
</dbReference>
<accession>A0A2S1ENS7</accession>
<dbReference type="PANTHER" id="PTHR30146:SF154">
    <property type="entry name" value="TRANSCRIPTION REGULATOR, MEMBER OF GALR FAMILY"/>
    <property type="match status" value="1"/>
</dbReference>
<dbReference type="InterPro" id="IPR028082">
    <property type="entry name" value="Peripla_BP_I"/>
</dbReference>